<dbReference type="GO" id="GO:0005524">
    <property type="term" value="F:ATP binding"/>
    <property type="evidence" value="ECO:0007669"/>
    <property type="project" value="UniProtKB-KW"/>
</dbReference>
<dbReference type="InterPro" id="IPR001763">
    <property type="entry name" value="Rhodanese-like_dom"/>
</dbReference>
<dbReference type="GO" id="GO:0008146">
    <property type="term" value="F:sulfotransferase activity"/>
    <property type="evidence" value="ECO:0007669"/>
    <property type="project" value="TreeGrafter"/>
</dbReference>
<evidence type="ECO:0000256" key="9">
    <source>
        <dbReference type="ARBA" id="ARBA00073635"/>
    </source>
</evidence>
<keyword evidence="4" id="KW-0067">ATP-binding</keyword>
<comment type="function">
    <text evidence="6">Catalyzes the adenylation by ATP of the carboxyl group of the C-terminal glycine of sulfur carrier protein MoaD.</text>
</comment>
<evidence type="ECO:0000259" key="13">
    <source>
        <dbReference type="PROSITE" id="PS50206"/>
    </source>
</evidence>
<evidence type="ECO:0000313" key="14">
    <source>
        <dbReference type="EMBL" id="SFZ94469.1"/>
    </source>
</evidence>
<comment type="catalytic activity">
    <reaction evidence="5">
        <text>[molybdopterin-synthase sulfur-carrier protein]-C-terminal Gly-Gly + ATP + H(+) = [molybdopterin-synthase sulfur-carrier protein]-C-terminal Gly-Gly-AMP + diphosphate</text>
        <dbReference type="Rhea" id="RHEA:43616"/>
        <dbReference type="Rhea" id="RHEA-COMP:12159"/>
        <dbReference type="Rhea" id="RHEA-COMP:12202"/>
        <dbReference type="ChEBI" id="CHEBI:15378"/>
        <dbReference type="ChEBI" id="CHEBI:30616"/>
        <dbReference type="ChEBI" id="CHEBI:33019"/>
        <dbReference type="ChEBI" id="CHEBI:90618"/>
        <dbReference type="ChEBI" id="CHEBI:90778"/>
        <dbReference type="EC" id="2.7.7.80"/>
    </reaction>
</comment>
<dbReference type="CDD" id="cd00158">
    <property type="entry name" value="RHOD"/>
    <property type="match status" value="1"/>
</dbReference>
<dbReference type="Pfam" id="PF00899">
    <property type="entry name" value="ThiF"/>
    <property type="match status" value="1"/>
</dbReference>
<sequence length="365" mass="40371">MSRYSRHIILSEIGQEGQDKISKSKVLVIGAGGLGCPVLQYLTAAGIGSIGIIDFDVVEKSNLQRQVLFGTSSLGQNKAIAAKKRLEDLNDSISIIAYAEKLTHQNAIQLFNEYDIIVDGSDNFETRYLVNDASIITNKPLVFGAIYKFEGQVSVFNYQNGPNYRCLFPHPPQKDAVPNCSEIGVLGVLPGIIGSMQANEVLKIILGIGNALSGKLLCYNALTNDTSILKISKSQDTINSVLKDKDNFHEKQLNTSCDIEVIEVSIKAVLSNKNIQFIDVREVHEQPKIDDLQVTYIPLNELESNINKIKKSKNVALFCQSGIRSKKAVSVLKNLNINNCFSIKEGASEIKNYIKEHYKTVYNDK</sequence>
<dbReference type="InterPro" id="IPR045886">
    <property type="entry name" value="ThiF/MoeB/HesA"/>
</dbReference>
<dbReference type="Proteomes" id="UP000182544">
    <property type="component" value="Unassembled WGS sequence"/>
</dbReference>
<dbReference type="PANTHER" id="PTHR10953:SF102">
    <property type="entry name" value="ADENYLYLTRANSFERASE AND SULFURTRANSFERASE MOCS3"/>
    <property type="match status" value="1"/>
</dbReference>
<feature type="domain" description="Rhodanese" evidence="13">
    <location>
        <begin position="271"/>
        <end position="359"/>
    </location>
</feature>
<evidence type="ECO:0000256" key="6">
    <source>
        <dbReference type="ARBA" id="ARBA00055169"/>
    </source>
</evidence>
<proteinExistence type="inferred from homology"/>
<evidence type="ECO:0000256" key="2">
    <source>
        <dbReference type="ARBA" id="ARBA00022679"/>
    </source>
</evidence>
<dbReference type="STRING" id="369401.SAMN05428642_104198"/>
<dbReference type="CDD" id="cd00757">
    <property type="entry name" value="ThiF_MoeB_HesA_family"/>
    <property type="match status" value="1"/>
</dbReference>
<protein>
    <recommendedName>
        <fullName evidence="9">Molybdopterin-synthase adenylyltransferase</fullName>
        <ecNumber evidence="8">2.7.7.80</ecNumber>
    </recommendedName>
    <alternativeName>
        <fullName evidence="12">MoaD protein adenylase</fullName>
    </alternativeName>
    <alternativeName>
        <fullName evidence="10">Molybdopterin-converting factor subunit 1 adenylase</fullName>
    </alternativeName>
    <alternativeName>
        <fullName evidence="11">Sulfur carrier protein MoaD adenylyltransferase</fullName>
    </alternativeName>
</protein>
<dbReference type="Gene3D" id="3.40.50.720">
    <property type="entry name" value="NAD(P)-binding Rossmann-like Domain"/>
    <property type="match status" value="1"/>
</dbReference>
<dbReference type="InterPro" id="IPR035985">
    <property type="entry name" value="Ubiquitin-activating_enz"/>
</dbReference>
<gene>
    <name evidence="14" type="ORF">SAMN05428642_104198</name>
</gene>
<dbReference type="Gene3D" id="3.40.250.10">
    <property type="entry name" value="Rhodanese-like domain"/>
    <property type="match status" value="1"/>
</dbReference>
<comment type="similarity">
    <text evidence="1">Belongs to the HesA/MoeB/ThiF family.</text>
</comment>
<dbReference type="InterPro" id="IPR000594">
    <property type="entry name" value="ThiF_NAD_FAD-bd"/>
</dbReference>
<evidence type="ECO:0000256" key="4">
    <source>
        <dbReference type="ARBA" id="ARBA00022840"/>
    </source>
</evidence>
<dbReference type="EC" id="2.7.7.80" evidence="8"/>
<evidence type="ECO:0000256" key="1">
    <source>
        <dbReference type="ARBA" id="ARBA00009919"/>
    </source>
</evidence>
<dbReference type="NCBIfam" id="NF004281">
    <property type="entry name" value="PRK05690.1"/>
    <property type="match status" value="1"/>
</dbReference>
<dbReference type="InterPro" id="IPR036873">
    <property type="entry name" value="Rhodanese-like_dom_sf"/>
</dbReference>
<dbReference type="GO" id="GO:0008641">
    <property type="term" value="F:ubiquitin-like modifier activating enzyme activity"/>
    <property type="evidence" value="ECO:0007669"/>
    <property type="project" value="InterPro"/>
</dbReference>
<dbReference type="OrthoDB" id="9804286at2"/>
<evidence type="ECO:0000256" key="11">
    <source>
        <dbReference type="ARBA" id="ARBA00075328"/>
    </source>
</evidence>
<keyword evidence="2 14" id="KW-0808">Transferase</keyword>
<dbReference type="FunFam" id="3.40.50.720:FF:000033">
    <property type="entry name" value="Adenylyltransferase and sulfurtransferase MOCS3"/>
    <property type="match status" value="1"/>
</dbReference>
<dbReference type="GO" id="GO:0004792">
    <property type="term" value="F:thiosulfate-cyanide sulfurtransferase activity"/>
    <property type="evidence" value="ECO:0007669"/>
    <property type="project" value="TreeGrafter"/>
</dbReference>
<evidence type="ECO:0000256" key="7">
    <source>
        <dbReference type="ARBA" id="ARBA00063809"/>
    </source>
</evidence>
<evidence type="ECO:0000256" key="12">
    <source>
        <dbReference type="ARBA" id="ARBA00078531"/>
    </source>
</evidence>
<keyword evidence="15" id="KW-1185">Reference proteome</keyword>
<keyword evidence="14" id="KW-0548">Nucleotidyltransferase</keyword>
<dbReference type="PROSITE" id="PS50206">
    <property type="entry name" value="RHODANESE_3"/>
    <property type="match status" value="1"/>
</dbReference>
<evidence type="ECO:0000256" key="3">
    <source>
        <dbReference type="ARBA" id="ARBA00022741"/>
    </source>
</evidence>
<dbReference type="RefSeq" id="WP_143144330.1">
    <property type="nucleotide sequence ID" value="NZ_FPKV01000004.1"/>
</dbReference>
<name>A0A1K2IPU4_9FLAO</name>
<dbReference type="GO" id="GO:0061605">
    <property type="term" value="F:molybdopterin-synthase adenylyltransferase activity"/>
    <property type="evidence" value="ECO:0007669"/>
    <property type="project" value="UniProtKB-EC"/>
</dbReference>
<keyword evidence="3" id="KW-0547">Nucleotide-binding</keyword>
<evidence type="ECO:0000256" key="5">
    <source>
        <dbReference type="ARBA" id="ARBA00052218"/>
    </source>
</evidence>
<evidence type="ECO:0000256" key="8">
    <source>
        <dbReference type="ARBA" id="ARBA00066884"/>
    </source>
</evidence>
<comment type="subunit">
    <text evidence="7">Homodimer. Forms a stable heterotetrameric complex of 2 MoeB and 2 MoaD during adenylation of MoaD.</text>
</comment>
<dbReference type="PANTHER" id="PTHR10953">
    <property type="entry name" value="UBIQUITIN-ACTIVATING ENZYME E1"/>
    <property type="match status" value="1"/>
</dbReference>
<dbReference type="AlphaFoldDB" id="A0A1K2IPU4"/>
<dbReference type="GO" id="GO:0005829">
    <property type="term" value="C:cytosol"/>
    <property type="evidence" value="ECO:0007669"/>
    <property type="project" value="TreeGrafter"/>
</dbReference>
<organism evidence="14 15">
    <name type="scientific">Flaviramulus basaltis</name>
    <dbReference type="NCBI Taxonomy" id="369401"/>
    <lineage>
        <taxon>Bacteria</taxon>
        <taxon>Pseudomonadati</taxon>
        <taxon>Bacteroidota</taxon>
        <taxon>Flavobacteriia</taxon>
        <taxon>Flavobacteriales</taxon>
        <taxon>Flavobacteriaceae</taxon>
        <taxon>Flaviramulus</taxon>
    </lineage>
</organism>
<evidence type="ECO:0000313" key="15">
    <source>
        <dbReference type="Proteomes" id="UP000182544"/>
    </source>
</evidence>
<reference evidence="14 15" key="1">
    <citation type="submission" date="2016-10" db="EMBL/GenBank/DDBJ databases">
        <authorList>
            <person name="de Groot N.N."/>
        </authorList>
    </citation>
    <scope>NUCLEOTIDE SEQUENCE [LARGE SCALE GENOMIC DNA]</scope>
    <source>
        <strain evidence="14 15">DSM 18180</strain>
    </source>
</reference>
<accession>A0A1K2IPU4</accession>
<dbReference type="SUPFAM" id="SSF69572">
    <property type="entry name" value="Activating enzymes of the ubiquitin-like proteins"/>
    <property type="match status" value="1"/>
</dbReference>
<evidence type="ECO:0000256" key="10">
    <source>
        <dbReference type="ARBA" id="ARBA00075110"/>
    </source>
</evidence>
<dbReference type="EMBL" id="FPKV01000004">
    <property type="protein sequence ID" value="SFZ94469.1"/>
    <property type="molecule type" value="Genomic_DNA"/>
</dbReference>